<feature type="compositionally biased region" description="Basic residues" evidence="1">
    <location>
        <begin position="1"/>
        <end position="12"/>
    </location>
</feature>
<dbReference type="WBParaSite" id="PSAMB.scaffold1409size31871.g13043.t1">
    <property type="protein sequence ID" value="PSAMB.scaffold1409size31871.g13043.t1"/>
    <property type="gene ID" value="PSAMB.scaffold1409size31871.g13043"/>
</dbReference>
<evidence type="ECO:0000256" key="1">
    <source>
        <dbReference type="SAM" id="MobiDB-lite"/>
    </source>
</evidence>
<keyword evidence="2" id="KW-1185">Reference proteome</keyword>
<sequence>MKRSRRAGRRVRTAVEAAALRPTNSPQRRRERPRPPVDRSLTDKRNRLPTRALSLSPHRRRSQRDSVRSGESAPTPNGHQVEPNGSAARSSVDDWASRRRRRSEAAKKRRREQGGPAKAMGEGGFEF</sequence>
<accession>A0A914V2L4</accession>
<evidence type="ECO:0000313" key="3">
    <source>
        <dbReference type="WBParaSite" id="PSAMB.scaffold1409size31871.g13043.t1"/>
    </source>
</evidence>
<feature type="region of interest" description="Disordered" evidence="1">
    <location>
        <begin position="1"/>
        <end position="127"/>
    </location>
</feature>
<dbReference type="AlphaFoldDB" id="A0A914V2L4"/>
<name>A0A914V2L4_9BILA</name>
<organism evidence="2 3">
    <name type="scientific">Plectus sambesii</name>
    <dbReference type="NCBI Taxonomy" id="2011161"/>
    <lineage>
        <taxon>Eukaryota</taxon>
        <taxon>Metazoa</taxon>
        <taxon>Ecdysozoa</taxon>
        <taxon>Nematoda</taxon>
        <taxon>Chromadorea</taxon>
        <taxon>Plectida</taxon>
        <taxon>Plectina</taxon>
        <taxon>Plectoidea</taxon>
        <taxon>Plectidae</taxon>
        <taxon>Plectus</taxon>
    </lineage>
</organism>
<dbReference type="Proteomes" id="UP000887566">
    <property type="component" value="Unplaced"/>
</dbReference>
<proteinExistence type="predicted"/>
<protein>
    <submittedName>
        <fullName evidence="3">Uncharacterized protein</fullName>
    </submittedName>
</protein>
<evidence type="ECO:0000313" key="2">
    <source>
        <dbReference type="Proteomes" id="UP000887566"/>
    </source>
</evidence>
<reference evidence="3" key="1">
    <citation type="submission" date="2022-11" db="UniProtKB">
        <authorList>
            <consortium name="WormBaseParasite"/>
        </authorList>
    </citation>
    <scope>IDENTIFICATION</scope>
</reference>
<feature type="compositionally biased region" description="Basic and acidic residues" evidence="1">
    <location>
        <begin position="33"/>
        <end position="46"/>
    </location>
</feature>
<feature type="compositionally biased region" description="Basic residues" evidence="1">
    <location>
        <begin position="98"/>
        <end position="111"/>
    </location>
</feature>